<evidence type="ECO:0000259" key="1">
    <source>
        <dbReference type="Pfam" id="PF13403"/>
    </source>
</evidence>
<dbReference type="EMBL" id="VFFF01000001">
    <property type="protein sequence ID" value="TNY34338.1"/>
    <property type="molecule type" value="Genomic_DNA"/>
</dbReference>
<feature type="domain" description="Hedgehog/Intein (Hint)" evidence="1">
    <location>
        <begin position="34"/>
        <end position="180"/>
    </location>
</feature>
<proteinExistence type="predicted"/>
<dbReference type="Proteomes" id="UP000314011">
    <property type="component" value="Unassembled WGS sequence"/>
</dbReference>
<dbReference type="SUPFAM" id="SSF51294">
    <property type="entry name" value="Hedgehog/intein (Hint) domain"/>
    <property type="match status" value="1"/>
</dbReference>
<name>A0A5C5GHS5_9RHOB</name>
<dbReference type="OrthoDB" id="6305173at2"/>
<dbReference type="InterPro" id="IPR028992">
    <property type="entry name" value="Hedgehog/Intein_dom"/>
</dbReference>
<comment type="caution">
    <text evidence="2">The sequence shown here is derived from an EMBL/GenBank/DDBJ whole genome shotgun (WGS) entry which is preliminary data.</text>
</comment>
<reference evidence="2 3" key="1">
    <citation type="submission" date="2019-06" db="EMBL/GenBank/DDBJ databases">
        <title>Genome of new Rhodobacteraceae sp. SM1903.</title>
        <authorList>
            <person name="Ren X."/>
        </authorList>
    </citation>
    <scope>NUCLEOTIDE SEQUENCE [LARGE SCALE GENOMIC DNA]</scope>
    <source>
        <strain evidence="2 3">SM1903</strain>
    </source>
</reference>
<dbReference type="AlphaFoldDB" id="A0A5C5GHS5"/>
<evidence type="ECO:0000313" key="2">
    <source>
        <dbReference type="EMBL" id="TNY34338.1"/>
    </source>
</evidence>
<gene>
    <name evidence="2" type="ORF">FHY64_07400</name>
</gene>
<evidence type="ECO:0000313" key="3">
    <source>
        <dbReference type="Proteomes" id="UP000314011"/>
    </source>
</evidence>
<accession>A0A5C5GHS5</accession>
<organism evidence="2 3">
    <name type="scientific">Pelagovum pacificum</name>
    <dbReference type="NCBI Taxonomy" id="2588711"/>
    <lineage>
        <taxon>Bacteria</taxon>
        <taxon>Pseudomonadati</taxon>
        <taxon>Pseudomonadota</taxon>
        <taxon>Alphaproteobacteria</taxon>
        <taxon>Rhodobacterales</taxon>
        <taxon>Paracoccaceae</taxon>
        <taxon>Pelagovum</taxon>
    </lineage>
</organism>
<protein>
    <recommendedName>
        <fullName evidence="1">Hedgehog/Intein (Hint) domain-containing protein</fullName>
    </recommendedName>
</protein>
<sequence length="227" mass="24828">MRKYEVTWLDRSGDIGELVRVAPAIAAFEDAFSAFARGTLISTAQGPVAVEDLLPGDMVKTVEEGFQPLLWKGSTTIVPNARGQSPQMGRLTRIAADALGVARPMPDLVLGPKARIYHRTEAVQRLTRADGAFVPARDMIDGINLIELTPMSAVPVYHLGFAGHHRLIACGVEIESHHPGTLHELALRGENLGLYMSLFPHFDDFADFGPLRYARLRMSDLEMLGVA</sequence>
<dbReference type="Pfam" id="PF13403">
    <property type="entry name" value="Hint_2"/>
    <property type="match status" value="1"/>
</dbReference>
<dbReference type="InterPro" id="IPR036844">
    <property type="entry name" value="Hint_dom_sf"/>
</dbReference>
<keyword evidence="3" id="KW-1185">Reference proteome</keyword>